<keyword evidence="2" id="KW-0812">Transmembrane</keyword>
<dbReference type="VEuPathDB" id="PlasmoDB:PGAL8A_00406900"/>
<dbReference type="Proteomes" id="UP000220797">
    <property type="component" value="Unassembled WGS sequence"/>
</dbReference>
<evidence type="ECO:0000313" key="4">
    <source>
        <dbReference type="Proteomes" id="UP000220797"/>
    </source>
</evidence>
<dbReference type="OrthoDB" id="371137at2759"/>
<comment type="caution">
    <text evidence="3">The sequence shown here is derived from an EMBL/GenBank/DDBJ whole genome shotgun (WGS) entry which is preliminary data.</text>
</comment>
<accession>A0A1J1GPL3</accession>
<feature type="coiled-coil region" evidence="1">
    <location>
        <begin position="127"/>
        <end position="154"/>
    </location>
</feature>
<evidence type="ECO:0000256" key="1">
    <source>
        <dbReference type="SAM" id="Coils"/>
    </source>
</evidence>
<keyword evidence="4" id="KW-1185">Reference proteome</keyword>
<organism evidence="3 4">
    <name type="scientific">Plasmodium gallinaceum</name>
    <dbReference type="NCBI Taxonomy" id="5849"/>
    <lineage>
        <taxon>Eukaryota</taxon>
        <taxon>Sar</taxon>
        <taxon>Alveolata</taxon>
        <taxon>Apicomplexa</taxon>
        <taxon>Aconoidasida</taxon>
        <taxon>Haemosporida</taxon>
        <taxon>Plasmodiidae</taxon>
        <taxon>Plasmodium</taxon>
        <taxon>Plasmodium (Haemamoeba)</taxon>
    </lineage>
</organism>
<name>A0A1J1GPL3_PLAGA</name>
<keyword evidence="2" id="KW-0472">Membrane</keyword>
<dbReference type="RefSeq" id="XP_028527186.1">
    <property type="nucleotide sequence ID" value="XM_028670434.1"/>
</dbReference>
<feature type="transmembrane region" description="Helical" evidence="2">
    <location>
        <begin position="1009"/>
        <end position="1025"/>
    </location>
</feature>
<sequence length="1133" mass="136999">MISLKYIISTLNIIKKKKYKNNYSSLCRRYNCSLKNYINIHTYKNEEECLKDIIKLHNELHVFLNSNCKYKNDNQSNNNTINSDLYVLNKINKGINKEIFRKKYLNKCNIYLNDSKNENYEFDNKLCKSINNEENKIEKNIKEKSELITKLMNEMSIDQIFVLSKKVINKDLYKLFLIKYFFSNKKKINNINSNDLISFFFLCSIYIFDKNIYYNLFHYFKDTPYLCKDILKILLNIIYKNIYNFKSNCINEIVIILFKLHKLDSFNFSIDDINNFIKKLSYLLFKFNNKNIINKSNILMEEKEKEFDKNSIYINTDNKSNYETNIVCNNMNNIENINELEKKDTIIYKEENVSKKLQNSCFYFSDITKLLYEIISFHKTLSVNNKINYECLNEYYINIISNIIIFSKNEINNDKIKDNYFWKCSISLLYSLTILYDKKFHDDFIDIFENCIKLFFRFFYYDSEKIKVMNYYEIKEFLSRDFHNMNNIEKNSYNNSIDILKIRKYMYDSIKYIKNYNDLNISFVLISDNDIKEKNTFLLEEIIKFLHSLAFYEKKKNGLNEKRNNDIRKIILYMLPNVNSLIEKFIFQILHDIKTKRLDINENRHISHESNRKEECNNKNILIENNMYENNLNENNVHLEEDNSKIATLNCKDKNSINDLLKYLSHFLNICYEYRIKDMNLFYTITFLVAKYKNIDLIVLSNILNIFSKLNYCFPTYFICFYFTNYVRKIKFNEDFLRTNFFPIKEMNQKVLLKKKKKNETNILSNEEMEIMNLSKNENLPQVNQKNICIISYIWKKFLKNIKENVNDEKRLNDLLPVNITKLINGLIYYKSLDKKLIEIIMKIILRHYNSKELVKKKGKNEKESFNLICLSSLLNYMSFTDDIQCYNIKVKLIKLIKNKILKDKNSFDGRLLCGIYISYARLNIFDKTLFYTIYKRLDLKKLNIMNIISIISYLNKMSIYDKEVLCDCFNYIFNNIKNSLKSHLSFLIHVLFILTSICQLYLFNKFYIILSYIFQIIYYIYEFYKKRNFNRKILSYNFYSMLLISLHTLYHFFLVLENMNLLNSISIRYLYFINYILDQIYDDDQVTTTQSQIQKNVLNILRQILDNQKIKISYEYNLKNTPYHIDMLLLIK</sequence>
<feature type="transmembrane region" description="Helical" evidence="2">
    <location>
        <begin position="1037"/>
        <end position="1057"/>
    </location>
</feature>
<keyword evidence="1" id="KW-0175">Coiled coil</keyword>
<dbReference type="GeneID" id="39732599"/>
<evidence type="ECO:0000313" key="3">
    <source>
        <dbReference type="EMBL" id="CRG94365.1"/>
    </source>
</evidence>
<gene>
    <name evidence="3" type="ORF">PGAL8A_00406900</name>
</gene>
<reference evidence="3" key="1">
    <citation type="submission" date="2015-04" db="EMBL/GenBank/DDBJ databases">
        <authorList>
            <consortium name="Pathogen Informatics"/>
        </authorList>
    </citation>
    <scope>NUCLEOTIDE SEQUENCE [LARGE SCALE GENOMIC DNA]</scope>
    <source>
        <strain evidence="3">8A</strain>
    </source>
</reference>
<keyword evidence="2" id="KW-1133">Transmembrane helix</keyword>
<evidence type="ECO:0000256" key="2">
    <source>
        <dbReference type="SAM" id="Phobius"/>
    </source>
</evidence>
<dbReference type="EMBL" id="CVMV01000022">
    <property type="protein sequence ID" value="CRG94365.1"/>
    <property type="molecule type" value="Genomic_DNA"/>
</dbReference>
<dbReference type="OMA" id="CLIHKSI"/>
<dbReference type="AlphaFoldDB" id="A0A1J1GPL3"/>
<protein>
    <submittedName>
        <fullName evidence="3">Uncharacterized protein</fullName>
    </submittedName>
</protein>
<proteinExistence type="predicted"/>